<evidence type="ECO:0000313" key="3">
    <source>
        <dbReference type="EMBL" id="CZR50663.1"/>
    </source>
</evidence>
<dbReference type="STRING" id="576137.A0A1L7WCZ6"/>
<proteinExistence type="inferred from homology"/>
<protein>
    <submittedName>
        <fullName evidence="3">Related to peroxisomal short-chain alcohol dehydrogenase</fullName>
    </submittedName>
</protein>
<dbReference type="EMBL" id="FJOG01000001">
    <property type="protein sequence ID" value="CZR50663.1"/>
    <property type="molecule type" value="Genomic_DNA"/>
</dbReference>
<dbReference type="PANTHER" id="PTHR42901">
    <property type="entry name" value="ALCOHOL DEHYDROGENASE"/>
    <property type="match status" value="1"/>
</dbReference>
<dbReference type="OrthoDB" id="1933717at2759"/>
<dbReference type="PRINTS" id="PR00081">
    <property type="entry name" value="GDHRDH"/>
</dbReference>
<dbReference type="Pfam" id="PF00106">
    <property type="entry name" value="adh_short"/>
    <property type="match status" value="1"/>
</dbReference>
<organism evidence="3 4">
    <name type="scientific">Phialocephala subalpina</name>
    <dbReference type="NCBI Taxonomy" id="576137"/>
    <lineage>
        <taxon>Eukaryota</taxon>
        <taxon>Fungi</taxon>
        <taxon>Dikarya</taxon>
        <taxon>Ascomycota</taxon>
        <taxon>Pezizomycotina</taxon>
        <taxon>Leotiomycetes</taxon>
        <taxon>Helotiales</taxon>
        <taxon>Mollisiaceae</taxon>
        <taxon>Phialocephala</taxon>
        <taxon>Phialocephala fortinii species complex</taxon>
    </lineage>
</organism>
<dbReference type="InterPro" id="IPR002347">
    <property type="entry name" value="SDR_fam"/>
</dbReference>
<comment type="similarity">
    <text evidence="1">Belongs to the short-chain dehydrogenases/reductases (SDR) family.</text>
</comment>
<evidence type="ECO:0000256" key="2">
    <source>
        <dbReference type="ARBA" id="ARBA00023002"/>
    </source>
</evidence>
<sequence length="279" mass="29906">MATFVPTQHLQTYKALSPARPELSAKGKSVLVTGGGYGIGRSIAESFAAAGASRVGISGRTEARLQSAIAELKQAYPKTGFSYFAADITDEPAVKAMFQAFGAPDVLINNAGYLSKPGPIKTADLKEWWQGFEINVLGTAIVTQQFLRAKAKGKEAVVITVNTIGAHLGTMVPNLSGYSGSKAASLRMIECFQAENPEVRFVSVHPGAVATDMATKSELTGMDFTDAELSADFILWTASPEADFLKGRFAWVNWDIAELKAKKSEILEKNLLKYTLGGF</sequence>
<dbReference type="Proteomes" id="UP000184330">
    <property type="component" value="Unassembled WGS sequence"/>
</dbReference>
<evidence type="ECO:0000256" key="1">
    <source>
        <dbReference type="ARBA" id="ARBA00006484"/>
    </source>
</evidence>
<dbReference type="AlphaFoldDB" id="A0A1L7WCZ6"/>
<dbReference type="SUPFAM" id="SSF51735">
    <property type="entry name" value="NAD(P)-binding Rossmann-fold domains"/>
    <property type="match status" value="1"/>
</dbReference>
<dbReference type="CDD" id="cd05233">
    <property type="entry name" value="SDR_c"/>
    <property type="match status" value="1"/>
</dbReference>
<dbReference type="PANTHER" id="PTHR42901:SF1">
    <property type="entry name" value="ALCOHOL DEHYDROGENASE"/>
    <property type="match status" value="1"/>
</dbReference>
<reference evidence="3 4" key="1">
    <citation type="submission" date="2016-03" db="EMBL/GenBank/DDBJ databases">
        <authorList>
            <person name="Ploux O."/>
        </authorList>
    </citation>
    <scope>NUCLEOTIDE SEQUENCE [LARGE SCALE GENOMIC DNA]</scope>
    <source>
        <strain evidence="3 4">UAMH 11012</strain>
    </source>
</reference>
<dbReference type="GO" id="GO:0016491">
    <property type="term" value="F:oxidoreductase activity"/>
    <property type="evidence" value="ECO:0007669"/>
    <property type="project" value="UniProtKB-KW"/>
</dbReference>
<keyword evidence="2" id="KW-0560">Oxidoreductase</keyword>
<accession>A0A1L7WCZ6</accession>
<keyword evidence="4" id="KW-1185">Reference proteome</keyword>
<evidence type="ECO:0000313" key="4">
    <source>
        <dbReference type="Proteomes" id="UP000184330"/>
    </source>
</evidence>
<dbReference type="Gene3D" id="3.40.50.720">
    <property type="entry name" value="NAD(P)-binding Rossmann-like Domain"/>
    <property type="match status" value="1"/>
</dbReference>
<gene>
    <name evidence="3" type="ORF">PAC_00537</name>
</gene>
<dbReference type="InterPro" id="IPR036291">
    <property type="entry name" value="NAD(P)-bd_dom_sf"/>
</dbReference>
<name>A0A1L7WCZ6_9HELO</name>